<dbReference type="GO" id="GO:0008170">
    <property type="term" value="F:N-methyltransferase activity"/>
    <property type="evidence" value="ECO:0007669"/>
    <property type="project" value="UniProtKB-ARBA"/>
</dbReference>
<dbReference type="PANTHER" id="PTHR18895">
    <property type="entry name" value="HEMK METHYLTRANSFERASE"/>
    <property type="match status" value="1"/>
</dbReference>
<comment type="caution">
    <text evidence="2">The sequence shown here is derived from an EMBL/GenBank/DDBJ whole genome shotgun (WGS) entry which is preliminary data.</text>
</comment>
<dbReference type="InterPro" id="IPR050320">
    <property type="entry name" value="N5-glutamine_MTase"/>
</dbReference>
<dbReference type="EMBL" id="VFOK01000001">
    <property type="protein sequence ID" value="TQL33603.1"/>
    <property type="molecule type" value="Genomic_DNA"/>
</dbReference>
<evidence type="ECO:0000313" key="3">
    <source>
        <dbReference type="Proteomes" id="UP000318336"/>
    </source>
</evidence>
<dbReference type="PANTHER" id="PTHR18895:SF74">
    <property type="entry name" value="MTRF1L RELEASE FACTOR GLUTAMINE METHYLTRANSFERASE"/>
    <property type="match status" value="1"/>
</dbReference>
<dbReference type="GO" id="GO:0032259">
    <property type="term" value="P:methylation"/>
    <property type="evidence" value="ECO:0007669"/>
    <property type="project" value="UniProtKB-KW"/>
</dbReference>
<reference evidence="2 3" key="1">
    <citation type="submission" date="2019-06" db="EMBL/GenBank/DDBJ databases">
        <title>Sequencing the genomes of 1000 actinobacteria strains.</title>
        <authorList>
            <person name="Klenk H.-P."/>
        </authorList>
    </citation>
    <scope>NUCLEOTIDE SEQUENCE [LARGE SCALE GENOMIC DNA]</scope>
    <source>
        <strain evidence="2 3">DSM 24617</strain>
    </source>
</reference>
<dbReference type="InterPro" id="IPR002052">
    <property type="entry name" value="DNA_methylase_N6_adenine_CS"/>
</dbReference>
<dbReference type="CDD" id="cd02440">
    <property type="entry name" value="AdoMet_MTases"/>
    <property type="match status" value="1"/>
</dbReference>
<protein>
    <submittedName>
        <fullName evidence="2">Methyltransferase family protein</fullName>
    </submittedName>
</protein>
<dbReference type="Pfam" id="PF13649">
    <property type="entry name" value="Methyltransf_25"/>
    <property type="match status" value="1"/>
</dbReference>
<dbReference type="SUPFAM" id="SSF53335">
    <property type="entry name" value="S-adenosyl-L-methionine-dependent methyltransferases"/>
    <property type="match status" value="1"/>
</dbReference>
<dbReference type="PROSITE" id="PS00092">
    <property type="entry name" value="N6_MTASE"/>
    <property type="match status" value="1"/>
</dbReference>
<dbReference type="AlphaFoldDB" id="A0A542XCL4"/>
<accession>A0A542XCL4</accession>
<keyword evidence="2" id="KW-0489">Methyltransferase</keyword>
<evidence type="ECO:0000313" key="2">
    <source>
        <dbReference type="EMBL" id="TQL33603.1"/>
    </source>
</evidence>
<dbReference type="GO" id="GO:0008757">
    <property type="term" value="F:S-adenosylmethionine-dependent methyltransferase activity"/>
    <property type="evidence" value="ECO:0007669"/>
    <property type="project" value="UniProtKB-ARBA"/>
</dbReference>
<organism evidence="2 3">
    <name type="scientific">Barrientosiimonas humi</name>
    <dbReference type="NCBI Taxonomy" id="999931"/>
    <lineage>
        <taxon>Bacteria</taxon>
        <taxon>Bacillati</taxon>
        <taxon>Actinomycetota</taxon>
        <taxon>Actinomycetes</taxon>
        <taxon>Micrococcales</taxon>
        <taxon>Dermacoccaceae</taxon>
        <taxon>Barrientosiimonas</taxon>
    </lineage>
</organism>
<dbReference type="OrthoDB" id="4966694at2"/>
<keyword evidence="2" id="KW-0808">Transferase</keyword>
<dbReference type="InterPro" id="IPR029063">
    <property type="entry name" value="SAM-dependent_MTases_sf"/>
</dbReference>
<dbReference type="Proteomes" id="UP000318336">
    <property type="component" value="Unassembled WGS sequence"/>
</dbReference>
<dbReference type="GO" id="GO:0003676">
    <property type="term" value="F:nucleic acid binding"/>
    <property type="evidence" value="ECO:0007669"/>
    <property type="project" value="InterPro"/>
</dbReference>
<gene>
    <name evidence="2" type="ORF">FB554_1753</name>
</gene>
<proteinExistence type="predicted"/>
<feature type="domain" description="Methyltransferase" evidence="1">
    <location>
        <begin position="51"/>
        <end position="120"/>
    </location>
</feature>
<dbReference type="RefSeq" id="WP_142005595.1">
    <property type="nucleotide sequence ID" value="NZ_CAJTBP010000001.1"/>
</dbReference>
<sequence length="208" mass="21914">MSDAAAGASVTAFGGLRIVADDRLLQPREWTVAQAEWAAELAADAPDGALLELCCGAGQIGLLAARLTGRSLLAVDQDPVAVRQTEANARAAGLDGQVQTRRGRIDEVLDPDDRFAIVLADPPWVPHAQITRFPQDPPVAIDGGAQGLDVARTCLRAMADHLLPGGHGVLQLGTRDQVDQLATPPLLSVVATREFSRGVLVDLVRLPD</sequence>
<dbReference type="Gene3D" id="3.40.50.150">
    <property type="entry name" value="Vaccinia Virus protein VP39"/>
    <property type="match status" value="1"/>
</dbReference>
<name>A0A542XCL4_9MICO</name>
<evidence type="ECO:0000259" key="1">
    <source>
        <dbReference type="Pfam" id="PF13649"/>
    </source>
</evidence>
<keyword evidence="3" id="KW-1185">Reference proteome</keyword>
<dbReference type="InterPro" id="IPR041698">
    <property type="entry name" value="Methyltransf_25"/>
</dbReference>